<feature type="transmembrane region" description="Helical" evidence="8">
    <location>
        <begin position="108"/>
        <end position="130"/>
    </location>
</feature>
<dbReference type="EMBL" id="JACONT010000003">
    <property type="protein sequence ID" value="MBC3940615.1"/>
    <property type="molecule type" value="Genomic_DNA"/>
</dbReference>
<evidence type="ECO:0000256" key="7">
    <source>
        <dbReference type="ARBA" id="ARBA00023136"/>
    </source>
</evidence>
<comment type="caution">
    <text evidence="10">The sequence shown here is derived from an EMBL/GenBank/DDBJ whole genome shotgun (WGS) entry which is preliminary data.</text>
</comment>
<organism evidence="10 11">
    <name type="scientific">Sphingomonas albertensis</name>
    <dbReference type="NCBI Taxonomy" id="2762591"/>
    <lineage>
        <taxon>Bacteria</taxon>
        <taxon>Pseudomonadati</taxon>
        <taxon>Pseudomonadota</taxon>
        <taxon>Alphaproteobacteria</taxon>
        <taxon>Sphingomonadales</taxon>
        <taxon>Sphingomonadaceae</taxon>
        <taxon>Sphingomonas</taxon>
    </lineage>
</organism>
<evidence type="ECO:0000256" key="5">
    <source>
        <dbReference type="ARBA" id="ARBA00022692"/>
    </source>
</evidence>
<dbReference type="Proteomes" id="UP000597613">
    <property type="component" value="Unassembled WGS sequence"/>
</dbReference>
<keyword evidence="5 8" id="KW-0812">Transmembrane</keyword>
<keyword evidence="11" id="KW-1185">Reference proteome</keyword>
<dbReference type="InterPro" id="IPR036259">
    <property type="entry name" value="MFS_trans_sf"/>
</dbReference>
<feature type="transmembrane region" description="Helical" evidence="8">
    <location>
        <begin position="516"/>
        <end position="534"/>
    </location>
</feature>
<accession>A0ABR7AJI3</accession>
<keyword evidence="7 8" id="KW-0472">Membrane</keyword>
<reference evidence="10 11" key="1">
    <citation type="submission" date="2020-08" db="EMBL/GenBank/DDBJ databases">
        <title>Putative novel bacterial strains isolated from necrotic wheat leaf tissues caused by Xanthomonas translucens.</title>
        <authorList>
            <person name="Tambong J.T."/>
        </authorList>
    </citation>
    <scope>NUCLEOTIDE SEQUENCE [LARGE SCALE GENOMIC DNA]</scope>
    <source>
        <strain evidence="11">DOAB 1063</strain>
    </source>
</reference>
<evidence type="ECO:0000313" key="10">
    <source>
        <dbReference type="EMBL" id="MBC3940615.1"/>
    </source>
</evidence>
<evidence type="ECO:0000256" key="4">
    <source>
        <dbReference type="ARBA" id="ARBA00022475"/>
    </source>
</evidence>
<dbReference type="CDD" id="cd17503">
    <property type="entry name" value="MFS_LmrB_MDR_like"/>
    <property type="match status" value="1"/>
</dbReference>
<dbReference type="InterPro" id="IPR004638">
    <property type="entry name" value="EmrB-like"/>
</dbReference>
<feature type="transmembrane region" description="Helical" evidence="8">
    <location>
        <begin position="332"/>
        <end position="352"/>
    </location>
</feature>
<dbReference type="Gene3D" id="1.20.1720.10">
    <property type="entry name" value="Multidrug resistance protein D"/>
    <property type="match status" value="1"/>
</dbReference>
<evidence type="ECO:0000259" key="9">
    <source>
        <dbReference type="PROSITE" id="PS50850"/>
    </source>
</evidence>
<name>A0ABR7AJI3_9SPHN</name>
<feature type="transmembrane region" description="Helical" evidence="8">
    <location>
        <begin position="261"/>
        <end position="278"/>
    </location>
</feature>
<dbReference type="PANTHER" id="PTHR42718:SF9">
    <property type="entry name" value="MAJOR FACILITATOR SUPERFAMILY MULTIDRUG TRANSPORTER MFSC"/>
    <property type="match status" value="1"/>
</dbReference>
<dbReference type="Pfam" id="PF07690">
    <property type="entry name" value="MFS_1"/>
    <property type="match status" value="1"/>
</dbReference>
<proteinExistence type="inferred from homology"/>
<protein>
    <submittedName>
        <fullName evidence="10">DHA2 family efflux MFS transporter permease subunit</fullName>
    </submittedName>
</protein>
<evidence type="ECO:0000256" key="6">
    <source>
        <dbReference type="ARBA" id="ARBA00022989"/>
    </source>
</evidence>
<keyword evidence="4" id="KW-1003">Cell membrane</keyword>
<feature type="transmembrane region" description="Helical" evidence="8">
    <location>
        <begin position="41"/>
        <end position="61"/>
    </location>
</feature>
<dbReference type="Gene3D" id="1.20.1250.20">
    <property type="entry name" value="MFS general substrate transporter like domains"/>
    <property type="match status" value="1"/>
</dbReference>
<evidence type="ECO:0000313" key="11">
    <source>
        <dbReference type="Proteomes" id="UP000597613"/>
    </source>
</evidence>
<keyword evidence="3" id="KW-0813">Transport</keyword>
<feature type="transmembrane region" description="Helical" evidence="8">
    <location>
        <begin position="81"/>
        <end position="101"/>
    </location>
</feature>
<dbReference type="PANTHER" id="PTHR42718">
    <property type="entry name" value="MAJOR FACILITATOR SUPERFAMILY MULTIDRUG TRANSPORTER MFSC"/>
    <property type="match status" value="1"/>
</dbReference>
<evidence type="ECO:0000256" key="2">
    <source>
        <dbReference type="ARBA" id="ARBA00008537"/>
    </source>
</evidence>
<evidence type="ECO:0000256" key="1">
    <source>
        <dbReference type="ARBA" id="ARBA00004651"/>
    </source>
</evidence>
<dbReference type="InterPro" id="IPR020846">
    <property type="entry name" value="MFS_dom"/>
</dbReference>
<dbReference type="NCBIfam" id="TIGR00711">
    <property type="entry name" value="efflux_EmrB"/>
    <property type="match status" value="1"/>
</dbReference>
<gene>
    <name evidence="10" type="ORF">H8S47_02810</name>
</gene>
<sequence length="549" mass="59251">MSIILRPSFFKTKVQGLASATSANGIDTAPRPTELPLSRKYLIFGILAFGQFMALLDIQIVAASLNDIQSGLSAGPDEISWVQTAYLMAELVMIPFSAFLAQAMSTRWLFAMSAGLFTLSSIACGCAWNIESMIAFRAIQGFVGGAMVPSVFAVGFTIFEGKQRALIPAILGMVSVLAPTMGPTVGGIITDSIGWRWIFFINIAPGIVVTALTIHFVHVDTADTSMFRRIDWSHLIAMAVALAGLEYVLEEGPRKDWFGDPQIVMAAWFSFVGFCLFLERSFFSKNPIVRVTPFRNPTFAFACVFNLVIGFGIYASTYLVPVFLGRVRGFNSLQIGTTVFVVGLGQLVSTVIVARASNHVDRRILIGIGLSGFAASLWLTSEVASNWGFGQLLVPQLARGLFVMLCIVPSVNMALSAFQGPELRSASGLFNLMRNLGGAIGIATVNTWLGDNTRIQTLRFGEALAANGRNAQDAISSIAGRFAAVTPDPDHAMLMAQATIGRLVNREALTIAFDDVFRLMAWMFIAALVMVPFCKVPKNAAPVSPADVH</sequence>
<feature type="transmembrane region" description="Helical" evidence="8">
    <location>
        <begin position="195"/>
        <end position="218"/>
    </location>
</feature>
<feature type="transmembrane region" description="Helical" evidence="8">
    <location>
        <begin position="401"/>
        <end position="420"/>
    </location>
</feature>
<comment type="subcellular location">
    <subcellularLocation>
        <location evidence="1">Cell membrane</location>
        <topology evidence="1">Multi-pass membrane protein</topology>
    </subcellularLocation>
</comment>
<comment type="similarity">
    <text evidence="2">Belongs to the major facilitator superfamily. EmrB family.</text>
</comment>
<dbReference type="PROSITE" id="PS50850">
    <property type="entry name" value="MFS"/>
    <property type="match status" value="1"/>
</dbReference>
<feature type="transmembrane region" description="Helical" evidence="8">
    <location>
        <begin position="230"/>
        <end position="249"/>
    </location>
</feature>
<dbReference type="SUPFAM" id="SSF103473">
    <property type="entry name" value="MFS general substrate transporter"/>
    <property type="match status" value="1"/>
</dbReference>
<feature type="transmembrane region" description="Helical" evidence="8">
    <location>
        <begin position="166"/>
        <end position="189"/>
    </location>
</feature>
<keyword evidence="6 8" id="KW-1133">Transmembrane helix</keyword>
<evidence type="ECO:0000256" key="8">
    <source>
        <dbReference type="SAM" id="Phobius"/>
    </source>
</evidence>
<feature type="transmembrane region" description="Helical" evidence="8">
    <location>
        <begin position="364"/>
        <end position="381"/>
    </location>
</feature>
<evidence type="ECO:0000256" key="3">
    <source>
        <dbReference type="ARBA" id="ARBA00022448"/>
    </source>
</evidence>
<feature type="transmembrane region" description="Helical" evidence="8">
    <location>
        <begin position="136"/>
        <end position="159"/>
    </location>
</feature>
<feature type="transmembrane region" description="Helical" evidence="8">
    <location>
        <begin position="299"/>
        <end position="320"/>
    </location>
</feature>
<dbReference type="InterPro" id="IPR011701">
    <property type="entry name" value="MFS"/>
</dbReference>
<feature type="domain" description="Major facilitator superfamily (MFS) profile" evidence="9">
    <location>
        <begin position="43"/>
        <end position="539"/>
    </location>
</feature>